<gene>
    <name evidence="1" type="ORF">S01H1_68438</name>
</gene>
<evidence type="ECO:0000313" key="1">
    <source>
        <dbReference type="EMBL" id="GAG32128.1"/>
    </source>
</evidence>
<proteinExistence type="predicted"/>
<dbReference type="AlphaFoldDB" id="X0X640"/>
<name>X0X640_9ZZZZ</name>
<sequence>LFQQISNRTALAYELIARERFFEDSPFDTDEILNPEERYNHYQARLRFRQNVGYPWLFYEIWPIAAWTEEQDYEFTPAIRFRLEVVLGDPPKITKLGMK</sequence>
<feature type="non-terminal residue" evidence="1">
    <location>
        <position position="1"/>
    </location>
</feature>
<organism evidence="1">
    <name type="scientific">marine sediment metagenome</name>
    <dbReference type="NCBI Taxonomy" id="412755"/>
    <lineage>
        <taxon>unclassified sequences</taxon>
        <taxon>metagenomes</taxon>
        <taxon>ecological metagenomes</taxon>
    </lineage>
</organism>
<reference evidence="1" key="1">
    <citation type="journal article" date="2014" name="Front. Microbiol.">
        <title>High frequency of phylogenetically diverse reductive dehalogenase-homologous genes in deep subseafloor sedimentary metagenomes.</title>
        <authorList>
            <person name="Kawai M."/>
            <person name="Futagami T."/>
            <person name="Toyoda A."/>
            <person name="Takaki Y."/>
            <person name="Nishi S."/>
            <person name="Hori S."/>
            <person name="Arai W."/>
            <person name="Tsubouchi T."/>
            <person name="Morono Y."/>
            <person name="Uchiyama I."/>
            <person name="Ito T."/>
            <person name="Fujiyama A."/>
            <person name="Inagaki F."/>
            <person name="Takami H."/>
        </authorList>
    </citation>
    <scope>NUCLEOTIDE SEQUENCE</scope>
    <source>
        <strain evidence="1">Expedition CK06-06</strain>
    </source>
</reference>
<comment type="caution">
    <text evidence="1">The sequence shown here is derived from an EMBL/GenBank/DDBJ whole genome shotgun (WGS) entry which is preliminary data.</text>
</comment>
<accession>X0X640</accession>
<protein>
    <submittedName>
        <fullName evidence="1">Uncharacterized protein</fullName>
    </submittedName>
</protein>
<dbReference type="EMBL" id="BARS01045389">
    <property type="protein sequence ID" value="GAG32128.1"/>
    <property type="molecule type" value="Genomic_DNA"/>
</dbReference>